<dbReference type="Proteomes" id="UP001143910">
    <property type="component" value="Unassembled WGS sequence"/>
</dbReference>
<sequence length="133" mass="14421">MPAGDKAVEPLAGEHPNDTASTKKNAVLIEIQQTSTKTSGTSHAGDVVAIDDELSDDECPSPTAEELVTLRRVANKIPAWLFTIAFIELCERFSYYGSTVVCKSNPQRHPQSTSTGIIQMRSSSLFHDTSINV</sequence>
<protein>
    <submittedName>
        <fullName evidence="1">Uncharacterized protein</fullName>
    </submittedName>
</protein>
<evidence type="ECO:0000313" key="2">
    <source>
        <dbReference type="Proteomes" id="UP001143910"/>
    </source>
</evidence>
<reference evidence="1" key="1">
    <citation type="submission" date="2022-08" db="EMBL/GenBank/DDBJ databases">
        <title>Genome Sequence of Lecanicillium fungicola.</title>
        <authorList>
            <person name="Buettner E."/>
        </authorList>
    </citation>
    <scope>NUCLEOTIDE SEQUENCE</scope>
    <source>
        <strain evidence="1">Babe33</strain>
    </source>
</reference>
<gene>
    <name evidence="1" type="ORF">NQ176_g11268</name>
</gene>
<name>A0ACC1MBN4_9HYPO</name>
<evidence type="ECO:0000313" key="1">
    <source>
        <dbReference type="EMBL" id="KAJ2957151.1"/>
    </source>
</evidence>
<proteinExistence type="predicted"/>
<dbReference type="EMBL" id="JANJQO010003676">
    <property type="protein sequence ID" value="KAJ2957151.1"/>
    <property type="molecule type" value="Genomic_DNA"/>
</dbReference>
<organism evidence="1 2">
    <name type="scientific">Zarea fungicola</name>
    <dbReference type="NCBI Taxonomy" id="93591"/>
    <lineage>
        <taxon>Eukaryota</taxon>
        <taxon>Fungi</taxon>
        <taxon>Dikarya</taxon>
        <taxon>Ascomycota</taxon>
        <taxon>Pezizomycotina</taxon>
        <taxon>Sordariomycetes</taxon>
        <taxon>Hypocreomycetidae</taxon>
        <taxon>Hypocreales</taxon>
        <taxon>Cordycipitaceae</taxon>
        <taxon>Zarea</taxon>
    </lineage>
</organism>
<comment type="caution">
    <text evidence="1">The sequence shown here is derived from an EMBL/GenBank/DDBJ whole genome shotgun (WGS) entry which is preliminary data.</text>
</comment>
<keyword evidence="2" id="KW-1185">Reference proteome</keyword>
<accession>A0ACC1MBN4</accession>